<evidence type="ECO:0000256" key="6">
    <source>
        <dbReference type="SAM" id="MobiDB-lite"/>
    </source>
</evidence>
<protein>
    <recommendedName>
        <fullName evidence="8">ABC-2 type transporter transmembrane domain-containing protein</fullName>
    </recommendedName>
</protein>
<feature type="transmembrane region" description="Helical" evidence="7">
    <location>
        <begin position="229"/>
        <end position="246"/>
    </location>
</feature>
<proteinExistence type="predicted"/>
<keyword evidence="4 7" id="KW-1133">Transmembrane helix</keyword>
<dbReference type="Pfam" id="PF12698">
    <property type="entry name" value="ABC2_membrane_3"/>
    <property type="match status" value="1"/>
</dbReference>
<evidence type="ECO:0000256" key="7">
    <source>
        <dbReference type="SAM" id="Phobius"/>
    </source>
</evidence>
<evidence type="ECO:0000256" key="2">
    <source>
        <dbReference type="ARBA" id="ARBA00022475"/>
    </source>
</evidence>
<evidence type="ECO:0000256" key="3">
    <source>
        <dbReference type="ARBA" id="ARBA00022692"/>
    </source>
</evidence>
<evidence type="ECO:0000313" key="9">
    <source>
        <dbReference type="EMBL" id="GER90164.1"/>
    </source>
</evidence>
<keyword evidence="10" id="KW-1185">Reference proteome</keyword>
<evidence type="ECO:0000256" key="4">
    <source>
        <dbReference type="ARBA" id="ARBA00022989"/>
    </source>
</evidence>
<dbReference type="GO" id="GO:0140359">
    <property type="term" value="F:ABC-type transporter activity"/>
    <property type="evidence" value="ECO:0007669"/>
    <property type="project" value="InterPro"/>
</dbReference>
<gene>
    <name evidence="9" type="primary">yhaP_2</name>
    <name evidence="9" type="ORF">KDW_43260</name>
</gene>
<dbReference type="AlphaFoldDB" id="A0A5J4KL45"/>
<keyword evidence="5 7" id="KW-0472">Membrane</keyword>
<evidence type="ECO:0000256" key="5">
    <source>
        <dbReference type="ARBA" id="ARBA00023136"/>
    </source>
</evidence>
<evidence type="ECO:0000259" key="8">
    <source>
        <dbReference type="Pfam" id="PF12698"/>
    </source>
</evidence>
<feature type="region of interest" description="Disordered" evidence="6">
    <location>
        <begin position="1"/>
        <end position="24"/>
    </location>
</feature>
<organism evidence="9 10">
    <name type="scientific">Dictyobacter vulcani</name>
    <dbReference type="NCBI Taxonomy" id="2607529"/>
    <lineage>
        <taxon>Bacteria</taxon>
        <taxon>Bacillati</taxon>
        <taxon>Chloroflexota</taxon>
        <taxon>Ktedonobacteria</taxon>
        <taxon>Ktedonobacterales</taxon>
        <taxon>Dictyobacteraceae</taxon>
        <taxon>Dictyobacter</taxon>
    </lineage>
</organism>
<dbReference type="InterPro" id="IPR051449">
    <property type="entry name" value="ABC-2_transporter_component"/>
</dbReference>
<dbReference type="PANTHER" id="PTHR30294">
    <property type="entry name" value="MEMBRANE COMPONENT OF ABC TRANSPORTER YHHJ-RELATED"/>
    <property type="match status" value="1"/>
</dbReference>
<name>A0A5J4KL45_9CHLR</name>
<keyword evidence="2" id="KW-1003">Cell membrane</keyword>
<dbReference type="GO" id="GO:0005886">
    <property type="term" value="C:plasma membrane"/>
    <property type="evidence" value="ECO:0007669"/>
    <property type="project" value="UniProtKB-SubCell"/>
</dbReference>
<dbReference type="Proteomes" id="UP000326912">
    <property type="component" value="Unassembled WGS sequence"/>
</dbReference>
<feature type="transmembrane region" description="Helical" evidence="7">
    <location>
        <begin position="327"/>
        <end position="360"/>
    </location>
</feature>
<dbReference type="EMBL" id="BKZW01000002">
    <property type="protein sequence ID" value="GER90164.1"/>
    <property type="molecule type" value="Genomic_DNA"/>
</dbReference>
<feature type="domain" description="ABC-2 type transporter transmembrane" evidence="8">
    <location>
        <begin position="48"/>
        <end position="443"/>
    </location>
</feature>
<feature type="transmembrane region" description="Helical" evidence="7">
    <location>
        <begin position="372"/>
        <end position="389"/>
    </location>
</feature>
<feature type="transmembrane region" description="Helical" evidence="7">
    <location>
        <begin position="51"/>
        <end position="73"/>
    </location>
</feature>
<reference evidence="9 10" key="1">
    <citation type="submission" date="2019-10" db="EMBL/GenBank/DDBJ databases">
        <title>Dictyobacter vulcani sp. nov., within the class Ktedonobacteria, isolated from soil of volcanic Mt. Zao.</title>
        <authorList>
            <person name="Zheng Y."/>
            <person name="Wang C.M."/>
            <person name="Sakai Y."/>
            <person name="Abe K."/>
            <person name="Yokota A."/>
            <person name="Yabe S."/>
        </authorList>
    </citation>
    <scope>NUCLEOTIDE SEQUENCE [LARGE SCALE GENOMIC DNA]</scope>
    <source>
        <strain evidence="9 10">W12</strain>
    </source>
</reference>
<evidence type="ECO:0000256" key="1">
    <source>
        <dbReference type="ARBA" id="ARBA00004651"/>
    </source>
</evidence>
<dbReference type="RefSeq" id="WP_151757936.1">
    <property type="nucleotide sequence ID" value="NZ_BKZW01000002.1"/>
</dbReference>
<dbReference type="PANTHER" id="PTHR30294:SF29">
    <property type="entry name" value="MULTIDRUG ABC TRANSPORTER PERMEASE YBHS-RELATED"/>
    <property type="match status" value="1"/>
</dbReference>
<feature type="transmembrane region" description="Helical" evidence="7">
    <location>
        <begin position="424"/>
        <end position="443"/>
    </location>
</feature>
<evidence type="ECO:0000313" key="10">
    <source>
        <dbReference type="Proteomes" id="UP000326912"/>
    </source>
</evidence>
<accession>A0A5J4KL45</accession>
<keyword evidence="3 7" id="KW-0812">Transmembrane</keyword>
<comment type="subcellular location">
    <subcellularLocation>
        <location evidence="1">Cell membrane</location>
        <topology evidence="1">Multi-pass membrane protein</topology>
    </subcellularLocation>
</comment>
<dbReference type="InterPro" id="IPR013525">
    <property type="entry name" value="ABC2_TM"/>
</dbReference>
<sequence>MSPTNITEIAEPTMPDSENTESMEATTQYSNWPLIIEREYITRVQQRSFKIITLILTLIVVIGATFPTILSALNSRSQTQIAIINTAGTISNLDDQALLKYVDTHLNASYNTTASTSDRKTPPFAVKLLTAGDSAASQQQVRDKKIAIVLTIARTATKDLTFDFYTNESLAQNNNLAQVQALTTQLNIQDKLAGLGLSQTQTGSVLTPPQFTAKSSINEQSGRTNEENAAAAIIALLAIVLLLMFIQQYSTMIATGVAEEKGSRIMEILVNATTPFQLLLGKIVGVGLVGITQLGIVTLIGGAAVLAQNPLKNALLGSHNSSFNLDITSVSLGMLGLLVLYFVLGFLLYAALYAAAGALVSRQEEVANSTGPLTFLVMAGYLISFYASLNPSADWVIPVSYIPFFTPMMMLAREGVTPLPWWEITISTVVMIVAIFVCTWGAARIYRIGILMYGQKPGFSAFFQYMRSRPKGAA</sequence>
<comment type="caution">
    <text evidence="9">The sequence shown here is derived from an EMBL/GenBank/DDBJ whole genome shotgun (WGS) entry which is preliminary data.</text>
</comment>
<feature type="transmembrane region" description="Helical" evidence="7">
    <location>
        <begin position="283"/>
        <end position="307"/>
    </location>
</feature>